<gene>
    <name evidence="13" type="primary">LOC110800143</name>
</gene>
<dbReference type="Pfam" id="PF00931">
    <property type="entry name" value="NB-ARC"/>
    <property type="match status" value="1"/>
</dbReference>
<dbReference type="InterPro" id="IPR003657">
    <property type="entry name" value="WRKY_dom"/>
</dbReference>
<dbReference type="PROSITE" id="PS50811">
    <property type="entry name" value="WRKY"/>
    <property type="match status" value="1"/>
</dbReference>
<dbReference type="PANTHER" id="PTHR33463:SF143">
    <property type="entry name" value="NB-ARC DOMAIN-CONTAINING PROTEIN"/>
    <property type="match status" value="1"/>
</dbReference>
<keyword evidence="7" id="KW-0238">DNA-binding</keyword>
<dbReference type="InterPro" id="IPR027417">
    <property type="entry name" value="P-loop_NTPase"/>
</dbReference>
<dbReference type="Gene3D" id="1.10.8.430">
    <property type="entry name" value="Helical domain of apoptotic protease-activating factors"/>
    <property type="match status" value="1"/>
</dbReference>
<dbReference type="InterPro" id="IPR057135">
    <property type="entry name" value="At4g27190-like_LRR"/>
</dbReference>
<dbReference type="InterPro" id="IPR050905">
    <property type="entry name" value="Plant_NBS-LRR"/>
</dbReference>
<dbReference type="InterPro" id="IPR055414">
    <property type="entry name" value="LRR_R13L4/SHOC2-like"/>
</dbReference>
<dbReference type="SMART" id="SM00774">
    <property type="entry name" value="WRKY"/>
    <property type="match status" value="1"/>
</dbReference>
<keyword evidence="12" id="KW-1185">Reference proteome</keyword>
<keyword evidence="5" id="KW-0547">Nucleotide-binding</keyword>
<keyword evidence="9" id="KW-0539">Nucleus</keyword>
<evidence type="ECO:0000259" key="11">
    <source>
        <dbReference type="PROSITE" id="PS50811"/>
    </source>
</evidence>
<dbReference type="PANTHER" id="PTHR33463">
    <property type="entry name" value="NB-ARC DOMAIN-CONTAINING PROTEIN-RELATED"/>
    <property type="match status" value="1"/>
</dbReference>
<dbReference type="InterPro" id="IPR032675">
    <property type="entry name" value="LRR_dom_sf"/>
</dbReference>
<dbReference type="SUPFAM" id="SSF118290">
    <property type="entry name" value="WRKY DNA-binding domain"/>
    <property type="match status" value="1"/>
</dbReference>
<dbReference type="RefSeq" id="XP_056691045.1">
    <property type="nucleotide sequence ID" value="XM_056835067.1"/>
</dbReference>
<dbReference type="Gene3D" id="2.20.25.80">
    <property type="entry name" value="WRKY domain"/>
    <property type="match status" value="1"/>
</dbReference>
<feature type="region of interest" description="Disordered" evidence="10">
    <location>
        <begin position="1"/>
        <end position="39"/>
    </location>
</feature>
<feature type="compositionally biased region" description="Basic and acidic residues" evidence="10">
    <location>
        <begin position="1"/>
        <end position="23"/>
    </location>
</feature>
<evidence type="ECO:0000256" key="3">
    <source>
        <dbReference type="ARBA" id="ARBA00022737"/>
    </source>
</evidence>
<evidence type="ECO:0000256" key="5">
    <source>
        <dbReference type="ARBA" id="ARBA00022840"/>
    </source>
</evidence>
<comment type="similarity">
    <text evidence="2">Belongs to the disease resistance NB-LRR family.</text>
</comment>
<evidence type="ECO:0000256" key="1">
    <source>
        <dbReference type="ARBA" id="ARBA00004123"/>
    </source>
</evidence>
<dbReference type="Pfam" id="PF03106">
    <property type="entry name" value="WRKY"/>
    <property type="match status" value="1"/>
</dbReference>
<organism evidence="12 13">
    <name type="scientific">Spinacia oleracea</name>
    <name type="common">Spinach</name>
    <dbReference type="NCBI Taxonomy" id="3562"/>
    <lineage>
        <taxon>Eukaryota</taxon>
        <taxon>Viridiplantae</taxon>
        <taxon>Streptophyta</taxon>
        <taxon>Embryophyta</taxon>
        <taxon>Tracheophyta</taxon>
        <taxon>Spermatophyta</taxon>
        <taxon>Magnoliopsida</taxon>
        <taxon>eudicotyledons</taxon>
        <taxon>Gunneridae</taxon>
        <taxon>Pentapetalae</taxon>
        <taxon>Caryophyllales</taxon>
        <taxon>Chenopodiaceae</taxon>
        <taxon>Chenopodioideae</taxon>
        <taxon>Anserineae</taxon>
        <taxon>Spinacia</taxon>
    </lineage>
</organism>
<evidence type="ECO:0000256" key="2">
    <source>
        <dbReference type="ARBA" id="ARBA00008894"/>
    </source>
</evidence>
<dbReference type="PRINTS" id="PR00364">
    <property type="entry name" value="DISEASERSIST"/>
</dbReference>
<name>A0ABM3R603_SPIOL</name>
<dbReference type="Pfam" id="PF23247">
    <property type="entry name" value="LRR_RPS2"/>
    <property type="match status" value="1"/>
</dbReference>
<evidence type="ECO:0000256" key="4">
    <source>
        <dbReference type="ARBA" id="ARBA00022821"/>
    </source>
</evidence>
<keyword evidence="6" id="KW-0805">Transcription regulation</keyword>
<reference evidence="13" key="2">
    <citation type="submission" date="2025-08" db="UniProtKB">
        <authorList>
            <consortium name="RefSeq"/>
        </authorList>
    </citation>
    <scope>IDENTIFICATION</scope>
    <source>
        <tissue evidence="13">Leaf</tissue>
    </source>
</reference>
<evidence type="ECO:0000256" key="8">
    <source>
        <dbReference type="ARBA" id="ARBA00023163"/>
    </source>
</evidence>
<protein>
    <submittedName>
        <fullName evidence="13">Probable disease resistance protein At4g27220 isoform X1</fullName>
    </submittedName>
</protein>
<keyword evidence="4" id="KW-0611">Plant defense</keyword>
<sequence length="1158" mass="130829">MEKMSSKEKGVASNRKSYEHLWQQDRNSPIKRKRSNPQTTEVVVPELLDDGYSWRKYGQKEILGSKYPRSYFRCTYKEEGCAAVKKVQRIDDGDAYQISYKGLHTCSNGKKIMPFAAGSTSGASDSQPFKISFGMDEYRPLEVPTALTMTESFTITGIPFFGSKGTNTPDSEREALKSSQIHNADVTNQTRQEESIIPLTTISNKSSKPVSTDSTFSENDKRKKEGEIKTSSTHCRLRNLGGDPDFNSLPTVKYSASTDCNLQKLLSAFRDVEVKKIGICGTGGIGKTTLMKSFLSRNFIKRLFDLVLWVTIPRCSSRRTIQNSLVQQLSLNVPKIKSDDEVAMILLQTLLARKFVLFLDNVSEYIDIPMVGIPVGNLDNDYMIILTTRSVNICEAMEVDRIIEAEVLTREESLQLFRFHVGHLMDSEDIEPYGRAIVNECSGLPLVIKVAGSALRMDDSIFAWKHTLKEILLTNSLRVLKIGYDRLKDNDNRSSFLYTALFTESKAVKISSLIEYLVDEGIVAGSTSDARRRGHDIIKHLIDVSLLQCSNDGLMVEMHGFLHDLALVILSDAKGLQMLLSRYFRSILSQKNLLSLISNPTFVQPESSEREKVSPSDGHRSILKAGEDLSEPPLEEAWEEAKMVFLMDNTLSNLPKRPACSKLLTLFLQRNSSLRVIPPSFFENMSSLQILNLSKTRIKSLPQSLSKLECLQVLILRNCERLLFLPPAIVALKNLLVLDVHGTEICQLPDQICELVCLVHLEVCFYGSMDEDECAMLPSQLISKGIFSKLIKLKELSINVYPGDPRWSKIASDVTTEVSNLKLCSLSFHFPEAKHLEYFINASPAWLHRTLTRFDFVVGHDVKRVVSRVSDDLEHEYHQQDRCLRFVDGDDMPDAVRKVLSQATAFYVDHHLTAQSLTQFGRATINDLKFCVVRDCPKLKAIVNTTKLTGNCFPFLELLSIHNSWNLSWIWMGPVRAGSLSMLKRISIHSCPKLEFILCRSMVAVLSNLEELIVEDCQSLKNVIRNKDQSSADDDSDFSESNVADFNSISGDVVAKDQMEVDPPDSAELRIKVLKLHYLPKLVNIWDGGDFPCLEYFSVYNCPRLKNLGLKYQDEVTIKEIKAETCWWNGLEWGDPALLPKLQVRFKEIQPDDIWDTT</sequence>
<dbReference type="InterPro" id="IPR042197">
    <property type="entry name" value="Apaf_helical"/>
</dbReference>
<dbReference type="SUPFAM" id="SSF52058">
    <property type="entry name" value="L domain-like"/>
    <property type="match status" value="1"/>
</dbReference>
<keyword evidence="3" id="KW-0677">Repeat</keyword>
<feature type="region of interest" description="Disordered" evidence="10">
    <location>
        <begin position="203"/>
        <end position="229"/>
    </location>
</feature>
<feature type="compositionally biased region" description="Polar residues" evidence="10">
    <location>
        <begin position="203"/>
        <end position="217"/>
    </location>
</feature>
<evidence type="ECO:0000313" key="12">
    <source>
        <dbReference type="Proteomes" id="UP000813463"/>
    </source>
</evidence>
<dbReference type="InterPro" id="IPR002182">
    <property type="entry name" value="NB-ARC"/>
</dbReference>
<evidence type="ECO:0000256" key="7">
    <source>
        <dbReference type="ARBA" id="ARBA00023125"/>
    </source>
</evidence>
<keyword evidence="5" id="KW-0067">ATP-binding</keyword>
<feature type="domain" description="WRKY" evidence="11">
    <location>
        <begin position="43"/>
        <end position="104"/>
    </location>
</feature>
<dbReference type="Gene3D" id="3.80.10.10">
    <property type="entry name" value="Ribonuclease Inhibitor"/>
    <property type="match status" value="1"/>
</dbReference>
<comment type="subcellular location">
    <subcellularLocation>
        <location evidence="1">Nucleus</location>
    </subcellularLocation>
</comment>
<dbReference type="SUPFAM" id="SSF52540">
    <property type="entry name" value="P-loop containing nucleoside triphosphate hydrolases"/>
    <property type="match status" value="1"/>
</dbReference>
<evidence type="ECO:0000256" key="9">
    <source>
        <dbReference type="ARBA" id="ARBA00023242"/>
    </source>
</evidence>
<accession>A0ABM3R603</accession>
<dbReference type="Pfam" id="PF23598">
    <property type="entry name" value="LRR_14"/>
    <property type="match status" value="1"/>
</dbReference>
<evidence type="ECO:0000313" key="13">
    <source>
        <dbReference type="RefSeq" id="XP_056691045.1"/>
    </source>
</evidence>
<reference evidence="12" key="1">
    <citation type="journal article" date="2021" name="Nat. Commun.">
        <title>Genomic analyses provide insights into spinach domestication and the genetic basis of agronomic traits.</title>
        <authorList>
            <person name="Cai X."/>
            <person name="Sun X."/>
            <person name="Xu C."/>
            <person name="Sun H."/>
            <person name="Wang X."/>
            <person name="Ge C."/>
            <person name="Zhang Z."/>
            <person name="Wang Q."/>
            <person name="Fei Z."/>
            <person name="Jiao C."/>
            <person name="Wang Q."/>
        </authorList>
    </citation>
    <scope>NUCLEOTIDE SEQUENCE [LARGE SCALE GENOMIC DNA]</scope>
    <source>
        <strain evidence="12">cv. Varoflay</strain>
    </source>
</reference>
<keyword evidence="8" id="KW-0804">Transcription</keyword>
<dbReference type="Gene3D" id="3.40.50.300">
    <property type="entry name" value="P-loop containing nucleotide triphosphate hydrolases"/>
    <property type="match status" value="1"/>
</dbReference>
<dbReference type="GeneID" id="110800143"/>
<feature type="compositionally biased region" description="Basic and acidic residues" evidence="10">
    <location>
        <begin position="218"/>
        <end position="228"/>
    </location>
</feature>
<proteinExistence type="inferred from homology"/>
<evidence type="ECO:0000256" key="10">
    <source>
        <dbReference type="SAM" id="MobiDB-lite"/>
    </source>
</evidence>
<evidence type="ECO:0000256" key="6">
    <source>
        <dbReference type="ARBA" id="ARBA00023015"/>
    </source>
</evidence>
<dbReference type="InterPro" id="IPR036576">
    <property type="entry name" value="WRKY_dom_sf"/>
</dbReference>
<dbReference type="Proteomes" id="UP000813463">
    <property type="component" value="Chromosome 1"/>
</dbReference>